<feature type="modified residue" description="4-aspartylphosphate" evidence="2">
    <location>
        <position position="58"/>
    </location>
</feature>
<feature type="domain" description="Response regulatory" evidence="3">
    <location>
        <begin position="8"/>
        <end position="125"/>
    </location>
</feature>
<dbReference type="InterPro" id="IPR001789">
    <property type="entry name" value="Sig_transdc_resp-reg_receiver"/>
</dbReference>
<dbReference type="InterPro" id="IPR011006">
    <property type="entry name" value="CheY-like_superfamily"/>
</dbReference>
<name>A0A1F6DDR3_9BACT</name>
<dbReference type="Gene3D" id="3.40.50.2300">
    <property type="match status" value="1"/>
</dbReference>
<dbReference type="GO" id="GO:0000160">
    <property type="term" value="P:phosphorelay signal transduction system"/>
    <property type="evidence" value="ECO:0007669"/>
    <property type="project" value="InterPro"/>
</dbReference>
<proteinExistence type="predicted"/>
<evidence type="ECO:0000313" key="5">
    <source>
        <dbReference type="Proteomes" id="UP000176377"/>
    </source>
</evidence>
<dbReference type="EMBL" id="MFLA01000019">
    <property type="protein sequence ID" value="OGG59467.1"/>
    <property type="molecule type" value="Genomic_DNA"/>
</dbReference>
<gene>
    <name evidence="4" type="ORF">A2765_01915</name>
</gene>
<dbReference type="PROSITE" id="PS50110">
    <property type="entry name" value="RESPONSE_REGULATORY"/>
    <property type="match status" value="1"/>
</dbReference>
<evidence type="ECO:0000256" key="1">
    <source>
        <dbReference type="ARBA" id="ARBA00022553"/>
    </source>
</evidence>
<dbReference type="SUPFAM" id="SSF52172">
    <property type="entry name" value="CheY-like"/>
    <property type="match status" value="1"/>
</dbReference>
<dbReference type="PANTHER" id="PTHR44591">
    <property type="entry name" value="STRESS RESPONSE REGULATOR PROTEIN 1"/>
    <property type="match status" value="1"/>
</dbReference>
<protein>
    <recommendedName>
        <fullName evidence="3">Response regulatory domain-containing protein</fullName>
    </recommendedName>
</protein>
<dbReference type="Proteomes" id="UP000176377">
    <property type="component" value="Unassembled WGS sequence"/>
</dbReference>
<dbReference type="InterPro" id="IPR050595">
    <property type="entry name" value="Bact_response_regulator"/>
</dbReference>
<dbReference type="Pfam" id="PF00072">
    <property type="entry name" value="Response_reg"/>
    <property type="match status" value="1"/>
</dbReference>
<dbReference type="PANTHER" id="PTHR44591:SF3">
    <property type="entry name" value="RESPONSE REGULATORY DOMAIN-CONTAINING PROTEIN"/>
    <property type="match status" value="1"/>
</dbReference>
<evidence type="ECO:0000256" key="2">
    <source>
        <dbReference type="PROSITE-ProRule" id="PRU00169"/>
    </source>
</evidence>
<organism evidence="4 5">
    <name type="scientific">Candidatus Kaiserbacteria bacterium RIFCSPHIGHO2_01_FULL_56_24</name>
    <dbReference type="NCBI Taxonomy" id="1798487"/>
    <lineage>
        <taxon>Bacteria</taxon>
        <taxon>Candidatus Kaiseribacteriota</taxon>
    </lineage>
</organism>
<evidence type="ECO:0000259" key="3">
    <source>
        <dbReference type="PROSITE" id="PS50110"/>
    </source>
</evidence>
<sequence length="129" mass="14183">MTGQTGNTVLLVDDDKFLLDMYSLKFTQEGFIVVPCFSVQEALEALRGDAKPDVILFDITMPGQDGFEFLKTIRDEKLAAGAKLIALTNQSNDADRTHAQELGAQKYVVKASMIPSEVVAMVKEEIAKK</sequence>
<accession>A0A1F6DDR3</accession>
<dbReference type="SMART" id="SM00448">
    <property type="entry name" value="REC"/>
    <property type="match status" value="1"/>
</dbReference>
<comment type="caution">
    <text evidence="4">The sequence shown here is derived from an EMBL/GenBank/DDBJ whole genome shotgun (WGS) entry which is preliminary data.</text>
</comment>
<keyword evidence="1 2" id="KW-0597">Phosphoprotein</keyword>
<dbReference type="AlphaFoldDB" id="A0A1F6DDR3"/>
<reference evidence="4 5" key="1">
    <citation type="journal article" date="2016" name="Nat. Commun.">
        <title>Thousands of microbial genomes shed light on interconnected biogeochemical processes in an aquifer system.</title>
        <authorList>
            <person name="Anantharaman K."/>
            <person name="Brown C.T."/>
            <person name="Hug L.A."/>
            <person name="Sharon I."/>
            <person name="Castelle C.J."/>
            <person name="Probst A.J."/>
            <person name="Thomas B.C."/>
            <person name="Singh A."/>
            <person name="Wilkins M.J."/>
            <person name="Karaoz U."/>
            <person name="Brodie E.L."/>
            <person name="Williams K.H."/>
            <person name="Hubbard S.S."/>
            <person name="Banfield J.F."/>
        </authorList>
    </citation>
    <scope>NUCLEOTIDE SEQUENCE [LARGE SCALE GENOMIC DNA]</scope>
</reference>
<evidence type="ECO:0000313" key="4">
    <source>
        <dbReference type="EMBL" id="OGG59467.1"/>
    </source>
</evidence>